<keyword evidence="4" id="KW-1185">Reference proteome</keyword>
<dbReference type="OrthoDB" id="1654346at2"/>
<dbReference type="InterPro" id="IPR008863">
    <property type="entry name" value="Toxic_anion-R_TelA"/>
</dbReference>
<evidence type="ECO:0000313" key="4">
    <source>
        <dbReference type="Proteomes" id="UP000000238"/>
    </source>
</evidence>
<comment type="similarity">
    <text evidence="1">Belongs to the TelA family.</text>
</comment>
<dbReference type="KEGG" id="hch:HCH_05411"/>
<dbReference type="RefSeq" id="WP_011399144.1">
    <property type="nucleotide sequence ID" value="NC_007645.1"/>
</dbReference>
<evidence type="ECO:0000313" key="3">
    <source>
        <dbReference type="EMBL" id="ABC32080.1"/>
    </source>
</evidence>
<dbReference type="eggNOG" id="COG3853">
    <property type="taxonomic scope" value="Bacteria"/>
</dbReference>
<proteinExistence type="inferred from homology"/>
<accession>Q2SB94</accession>
<dbReference type="EMBL" id="CP000155">
    <property type="protein sequence ID" value="ABC32080.1"/>
    <property type="molecule type" value="Genomic_DNA"/>
</dbReference>
<dbReference type="STRING" id="349521.HCH_05411"/>
<keyword evidence="2" id="KW-0175">Coiled coil</keyword>
<organism evidence="3 4">
    <name type="scientific">Hahella chejuensis (strain KCTC 2396)</name>
    <dbReference type="NCBI Taxonomy" id="349521"/>
    <lineage>
        <taxon>Bacteria</taxon>
        <taxon>Pseudomonadati</taxon>
        <taxon>Pseudomonadota</taxon>
        <taxon>Gammaproteobacteria</taxon>
        <taxon>Oceanospirillales</taxon>
        <taxon>Hahellaceae</taxon>
        <taxon>Hahella</taxon>
    </lineage>
</organism>
<evidence type="ECO:0000256" key="2">
    <source>
        <dbReference type="SAM" id="Coils"/>
    </source>
</evidence>
<name>Q2SB94_HAHCH</name>
<protein>
    <submittedName>
        <fullName evidence="3">Uncharacterized protein involved in tellurite resistance</fullName>
    </submittedName>
</protein>
<dbReference type="HOGENOM" id="CLU_036971_0_0_6"/>
<dbReference type="PANTHER" id="PTHR38432">
    <property type="entry name" value="TELA-LIKE PROTEIN SAOUHSC_01408"/>
    <property type="match status" value="1"/>
</dbReference>
<gene>
    <name evidence="3" type="ordered locus">HCH_05411</name>
</gene>
<feature type="coiled-coil region" evidence="2">
    <location>
        <begin position="358"/>
        <end position="385"/>
    </location>
</feature>
<dbReference type="Pfam" id="PF05816">
    <property type="entry name" value="TelA"/>
    <property type="match status" value="1"/>
</dbReference>
<dbReference type="Proteomes" id="UP000000238">
    <property type="component" value="Chromosome"/>
</dbReference>
<dbReference type="AlphaFoldDB" id="Q2SB94"/>
<sequence length="394" mass="44094">MSNLILTEKEKIEKQVIAETSKSEEVDPKLQAQADELVEKLVGIDLRNLDQRDAQARAVANLGETVTRNMAQQSAMLKQPMANLLRDAQDGGPVAQGLLTLQEQVTDINPNRVDFNMGGFRRLLSMIPGVGTPLARWFARYQSVEGVIQDIVATLKDGKSQLERDNVTLRNDQKRMRELTFLLQDYIKLGQLLDRQLTSQVERQEDEEKRKFLEEEVLFPLRQRIIDLQQMLAVNQQGVLSTEVIIRNNQELVRGVDRACNVTVTALSTASTLALALQAQKKVLKGVQAVTQTTNDLIAETASTLRTQGVEIQKQASQAQLDINTLKKAFTDVQAALEELSSFRRNALPKMAQSIVDMDDLSGKMEKSIQKMEGAEEARVSLEDAIEIIDINKE</sequence>
<dbReference type="PANTHER" id="PTHR38432:SF1">
    <property type="entry name" value="TELA-LIKE PROTEIN SAOUHSC_01408"/>
    <property type="match status" value="1"/>
</dbReference>
<reference evidence="3 4" key="1">
    <citation type="journal article" date="2005" name="Nucleic Acids Res.">
        <title>Genomic blueprint of Hahella chejuensis, a marine microbe producing an algicidal agent.</title>
        <authorList>
            <person name="Jeong H."/>
            <person name="Yim J.H."/>
            <person name="Lee C."/>
            <person name="Choi S.-H."/>
            <person name="Park Y.K."/>
            <person name="Yoon S.H."/>
            <person name="Hur C.-G."/>
            <person name="Kang H.-Y."/>
            <person name="Kim D."/>
            <person name="Lee H.H."/>
            <person name="Park K.H."/>
            <person name="Park S.-H."/>
            <person name="Park H.-S."/>
            <person name="Lee H.K."/>
            <person name="Oh T.K."/>
            <person name="Kim J.F."/>
        </authorList>
    </citation>
    <scope>NUCLEOTIDE SEQUENCE [LARGE SCALE GENOMIC DNA]</scope>
    <source>
        <strain evidence="3 4">KCTC 2396</strain>
    </source>
</reference>
<evidence type="ECO:0000256" key="1">
    <source>
        <dbReference type="ARBA" id="ARBA00005541"/>
    </source>
</evidence>